<gene>
    <name evidence="2" type="ORF">SAMN04488105_10939</name>
</gene>
<feature type="compositionally biased region" description="Low complexity" evidence="1">
    <location>
        <begin position="267"/>
        <end position="276"/>
    </location>
</feature>
<feature type="region of interest" description="Disordered" evidence="1">
    <location>
        <begin position="34"/>
        <end position="222"/>
    </location>
</feature>
<keyword evidence="3" id="KW-1185">Reference proteome</keyword>
<dbReference type="CDD" id="cd10936">
    <property type="entry name" value="CE4_DAC2"/>
    <property type="match status" value="1"/>
</dbReference>
<name>A0A1G7GJM9_9RHOB</name>
<dbReference type="Gene3D" id="3.20.20.370">
    <property type="entry name" value="Glycoside hydrolase/deacetylase"/>
    <property type="match status" value="1"/>
</dbReference>
<organism evidence="2 3">
    <name type="scientific">Salipiger thiooxidans</name>
    <dbReference type="NCBI Taxonomy" id="282683"/>
    <lineage>
        <taxon>Bacteria</taxon>
        <taxon>Pseudomonadati</taxon>
        <taxon>Pseudomonadota</taxon>
        <taxon>Alphaproteobacteria</taxon>
        <taxon>Rhodobacterales</taxon>
        <taxon>Roseobacteraceae</taxon>
        <taxon>Salipiger</taxon>
    </lineage>
</organism>
<protein>
    <submittedName>
        <fullName evidence="2">Uncharacterized conserved protein YibQ, putative polysaccharide deacetylase 2 family</fullName>
    </submittedName>
</protein>
<dbReference type="InterPro" id="IPR011330">
    <property type="entry name" value="Glyco_hydro/deAcase_b/a-brl"/>
</dbReference>
<proteinExistence type="predicted"/>
<dbReference type="AlphaFoldDB" id="A0A1G7GJM9"/>
<feature type="compositionally biased region" description="Acidic residues" evidence="1">
    <location>
        <begin position="121"/>
        <end position="134"/>
    </location>
</feature>
<dbReference type="InterPro" id="IPR006837">
    <property type="entry name" value="Divergent_DAC"/>
</dbReference>
<dbReference type="OrthoDB" id="7658418at2"/>
<feature type="compositionally biased region" description="Low complexity" evidence="1">
    <location>
        <begin position="66"/>
        <end position="80"/>
    </location>
</feature>
<feature type="compositionally biased region" description="Low complexity" evidence="1">
    <location>
        <begin position="35"/>
        <end position="56"/>
    </location>
</feature>
<dbReference type="Pfam" id="PF04748">
    <property type="entry name" value="Polysacc_deac_2"/>
    <property type="match status" value="1"/>
</dbReference>
<evidence type="ECO:0000313" key="3">
    <source>
        <dbReference type="Proteomes" id="UP000198994"/>
    </source>
</evidence>
<dbReference type="SUPFAM" id="SSF88713">
    <property type="entry name" value="Glycoside hydrolase/deacetylase"/>
    <property type="match status" value="1"/>
</dbReference>
<feature type="compositionally biased region" description="Low complexity" evidence="1">
    <location>
        <begin position="155"/>
        <end position="217"/>
    </location>
</feature>
<dbReference type="RefSeq" id="WP_089960399.1">
    <property type="nucleotide sequence ID" value="NZ_FNAV01000009.1"/>
</dbReference>
<sequence length="505" mass="50820">MAKGFVAGVLIGTVVSVAGAGALSIAMGPPERALPGAEPEVAAVPGAEGAEPVAGAISESPETGDTVAEGGAPTEAAEAVSEPVSDADSAEAPAKDEAMAEAETVADETVSPVADAKPETEVEETAVAEAETETEAVIAEPALDDTPPETVTELDAPVAPDAPDTAPEPVVAAANAPRRGEATSPVTEAPEAEASPELATETAAPPMPAPYEGATSEPEPEAEAIPEVVVLPQTGGESRPATGTPAGSLIGRDGTGPSDRLPSIGEDTAASADSTDGAGGLRPLDVFSAPSNLTPGEPHMSIVLIDDGSGPLGPETVGEFPFPVSFAISPSHPDAIGAARAYREEGFEVLTMASAPEGAQASDVEISLEGALGAVPEAIGVLEAPGDGLQASRAIADQTARFLHASGHGLLMLPKGLNTGQALALREGVPSATVFRDFDGEGQDPRVMRRFLDQAAFKARQEGPVVMLGRLRADTVSALLLWGLQDRASSVELVPVSAILRESVE</sequence>
<dbReference type="EMBL" id="FNAV01000009">
    <property type="protein sequence ID" value="SDE88314.1"/>
    <property type="molecule type" value="Genomic_DNA"/>
</dbReference>
<reference evidence="3" key="1">
    <citation type="submission" date="2016-10" db="EMBL/GenBank/DDBJ databases">
        <authorList>
            <person name="Varghese N."/>
            <person name="Submissions S."/>
        </authorList>
    </citation>
    <scope>NUCLEOTIDE SEQUENCE [LARGE SCALE GENOMIC DNA]</scope>
    <source>
        <strain evidence="3">DSM 10146</strain>
    </source>
</reference>
<dbReference type="STRING" id="282683.SAMN04488105_10939"/>
<dbReference type="GO" id="GO:0005975">
    <property type="term" value="P:carbohydrate metabolic process"/>
    <property type="evidence" value="ECO:0007669"/>
    <property type="project" value="InterPro"/>
</dbReference>
<dbReference type="Proteomes" id="UP000198994">
    <property type="component" value="Unassembled WGS sequence"/>
</dbReference>
<feature type="region of interest" description="Disordered" evidence="1">
    <location>
        <begin position="234"/>
        <end position="282"/>
    </location>
</feature>
<accession>A0A1G7GJM9</accession>
<evidence type="ECO:0000256" key="1">
    <source>
        <dbReference type="SAM" id="MobiDB-lite"/>
    </source>
</evidence>
<evidence type="ECO:0000313" key="2">
    <source>
        <dbReference type="EMBL" id="SDE88314.1"/>
    </source>
</evidence>